<dbReference type="SUPFAM" id="SSF51658">
    <property type="entry name" value="Xylose isomerase-like"/>
    <property type="match status" value="1"/>
</dbReference>
<gene>
    <name evidence="3" type="ORF">GD597_04870</name>
</gene>
<dbReference type="InterPro" id="IPR036237">
    <property type="entry name" value="Xyl_isomerase-like_sf"/>
</dbReference>
<feature type="chain" id="PRO_5035276542" evidence="1">
    <location>
        <begin position="23"/>
        <end position="281"/>
    </location>
</feature>
<sequence>MKKIVNLLFLSALLMLTVTAFAPDVNPVKDWKFGVALWTFHTVNFPASLDKVDSAGIKYIEPNTFHSAGPEFNDSTIGQLCPASILKLKDMIAQKGLKVKSVYVVGGKTIESWKQQFEIAHLFGVDFVTTEPPLTMWDSIDSLADVYKLKVAIHEHWKGVSDYWNPDIVLAAIKGHPNFGVCADLGHWPKSGINPLDAVKKLSGHIIAVHLKDIAAYNDPKLRDVPVGTGVVDFPAIFAELKKQNFKGYIYIERDAEDLPSNLPSVLNTVTYYNKEVKKLQ</sequence>
<organism evidence="3 4">
    <name type="scientific">Limnovirga soli</name>
    <dbReference type="NCBI Taxonomy" id="2656915"/>
    <lineage>
        <taxon>Bacteria</taxon>
        <taxon>Pseudomonadati</taxon>
        <taxon>Bacteroidota</taxon>
        <taxon>Chitinophagia</taxon>
        <taxon>Chitinophagales</taxon>
        <taxon>Chitinophagaceae</taxon>
        <taxon>Limnovirga</taxon>
    </lineage>
</organism>
<accession>A0A8J8JVZ3</accession>
<dbReference type="Proteomes" id="UP000598971">
    <property type="component" value="Unassembled WGS sequence"/>
</dbReference>
<feature type="signal peptide" evidence="1">
    <location>
        <begin position="1"/>
        <end position="22"/>
    </location>
</feature>
<feature type="domain" description="Xylose isomerase-like TIM barrel" evidence="2">
    <location>
        <begin position="50"/>
        <end position="258"/>
    </location>
</feature>
<protein>
    <submittedName>
        <fullName evidence="3">TIM barrel protein</fullName>
    </submittedName>
</protein>
<dbReference type="InterPro" id="IPR013022">
    <property type="entry name" value="Xyl_isomerase-like_TIM-brl"/>
</dbReference>
<evidence type="ECO:0000256" key="1">
    <source>
        <dbReference type="SAM" id="SignalP"/>
    </source>
</evidence>
<proteinExistence type="predicted"/>
<dbReference type="EMBL" id="WHPF01000003">
    <property type="protein sequence ID" value="NNV54786.1"/>
    <property type="molecule type" value="Genomic_DNA"/>
</dbReference>
<dbReference type="Gene3D" id="3.20.20.150">
    <property type="entry name" value="Divalent-metal-dependent TIM barrel enzymes"/>
    <property type="match status" value="1"/>
</dbReference>
<comment type="caution">
    <text evidence="3">The sequence shown here is derived from an EMBL/GenBank/DDBJ whole genome shotgun (WGS) entry which is preliminary data.</text>
</comment>
<dbReference type="Pfam" id="PF01261">
    <property type="entry name" value="AP_endonuc_2"/>
    <property type="match status" value="1"/>
</dbReference>
<evidence type="ECO:0000313" key="4">
    <source>
        <dbReference type="Proteomes" id="UP000598971"/>
    </source>
</evidence>
<keyword evidence="1" id="KW-0732">Signal</keyword>
<name>A0A8J8JVZ3_9BACT</name>
<dbReference type="PANTHER" id="PTHR12110:SF41">
    <property type="entry name" value="INOSOSE DEHYDRATASE"/>
    <property type="match status" value="1"/>
</dbReference>
<evidence type="ECO:0000259" key="2">
    <source>
        <dbReference type="Pfam" id="PF01261"/>
    </source>
</evidence>
<dbReference type="PANTHER" id="PTHR12110">
    <property type="entry name" value="HYDROXYPYRUVATE ISOMERASE"/>
    <property type="match status" value="1"/>
</dbReference>
<evidence type="ECO:0000313" key="3">
    <source>
        <dbReference type="EMBL" id="NNV54786.1"/>
    </source>
</evidence>
<dbReference type="InterPro" id="IPR050312">
    <property type="entry name" value="IolE/XylAMocC-like"/>
</dbReference>
<reference evidence="3" key="1">
    <citation type="submission" date="2019-10" db="EMBL/GenBank/DDBJ databases">
        <title>Draft genome sequence of Panacibacter sp. KCS-6.</title>
        <authorList>
            <person name="Yim K.J."/>
        </authorList>
    </citation>
    <scope>NUCLEOTIDE SEQUENCE</scope>
    <source>
        <strain evidence="3">KCS-6</strain>
    </source>
</reference>
<keyword evidence="4" id="KW-1185">Reference proteome</keyword>
<dbReference type="AlphaFoldDB" id="A0A8J8JVZ3"/>
<dbReference type="RefSeq" id="WP_171606710.1">
    <property type="nucleotide sequence ID" value="NZ_WHPF01000003.1"/>
</dbReference>